<dbReference type="Gene3D" id="3.10.105.10">
    <property type="entry name" value="Dipeptide-binding Protein, Domain 3"/>
    <property type="match status" value="1"/>
</dbReference>
<comment type="caution">
    <text evidence="2">The sequence shown here is derived from an EMBL/GenBank/DDBJ whole genome shotgun (WGS) entry which is preliminary data.</text>
</comment>
<dbReference type="Gene3D" id="3.40.190.10">
    <property type="entry name" value="Periplasmic binding protein-like II"/>
    <property type="match status" value="1"/>
</dbReference>
<organism evidence="2">
    <name type="scientific">marine sediment metagenome</name>
    <dbReference type="NCBI Taxonomy" id="412755"/>
    <lineage>
        <taxon>unclassified sequences</taxon>
        <taxon>metagenomes</taxon>
        <taxon>ecological metagenomes</taxon>
    </lineage>
</organism>
<name>A0A0F9BYX8_9ZZZZ</name>
<dbReference type="InterPro" id="IPR039424">
    <property type="entry name" value="SBP_5"/>
</dbReference>
<dbReference type="GO" id="GO:1904680">
    <property type="term" value="F:peptide transmembrane transporter activity"/>
    <property type="evidence" value="ECO:0007669"/>
    <property type="project" value="TreeGrafter"/>
</dbReference>
<dbReference type="PANTHER" id="PTHR30290">
    <property type="entry name" value="PERIPLASMIC BINDING COMPONENT OF ABC TRANSPORTER"/>
    <property type="match status" value="1"/>
</dbReference>
<dbReference type="GO" id="GO:0015833">
    <property type="term" value="P:peptide transport"/>
    <property type="evidence" value="ECO:0007669"/>
    <property type="project" value="TreeGrafter"/>
</dbReference>
<evidence type="ECO:0000313" key="2">
    <source>
        <dbReference type="EMBL" id="KKL27089.1"/>
    </source>
</evidence>
<protein>
    <recommendedName>
        <fullName evidence="1">Solute-binding protein family 5 domain-containing protein</fullName>
    </recommendedName>
</protein>
<dbReference type="CDD" id="cd08503">
    <property type="entry name" value="PBP2_NikA_DppA_OppA_like_17"/>
    <property type="match status" value="1"/>
</dbReference>
<dbReference type="InterPro" id="IPR000914">
    <property type="entry name" value="SBP_5_dom"/>
</dbReference>
<sequence length="416" mass="45881">PLRAEDIARNITGWCDRSVAANSMASRLTALIDPATDRARDGAIEVTGPLTVRLSLSVPDIALIANFSDYPAAVTHESYTGGDIFENGIGTGPYRPVSLVVGESCVLERITERPWWGTEIYGGPYLDRIEFHDRGTDPVSWIAAAEAEEVDLLYETIGDFVDIMDTIGWTKSETRSTATVVLRANQTATVDGATPYADVRVRRALALAVDNAILLELGYGDHGELAANHHVSPMHPEYADIGMPETDPDKALALMTEAGLETFEHELITIDDDWQRNTGDAAAAQMRDAGLTVRRRILPGATFWQGWTTFPLSATQWNHRPLGIQILTLAYHSAAAWNESGYANPDFDALLERANAIADAEERQEVTRQLETMLREDGVIIQPFWRRLYTHHVPGLVGAQKHPSHEIHLYKIGFAS</sequence>
<dbReference type="EMBL" id="LAZR01035597">
    <property type="protein sequence ID" value="KKL27089.1"/>
    <property type="molecule type" value="Genomic_DNA"/>
</dbReference>
<gene>
    <name evidence="2" type="ORF">LCGC14_2388660</name>
</gene>
<dbReference type="Pfam" id="PF00496">
    <property type="entry name" value="SBP_bac_5"/>
    <property type="match status" value="1"/>
</dbReference>
<evidence type="ECO:0000259" key="1">
    <source>
        <dbReference type="Pfam" id="PF00496"/>
    </source>
</evidence>
<reference evidence="2" key="1">
    <citation type="journal article" date="2015" name="Nature">
        <title>Complex archaea that bridge the gap between prokaryotes and eukaryotes.</title>
        <authorList>
            <person name="Spang A."/>
            <person name="Saw J.H."/>
            <person name="Jorgensen S.L."/>
            <person name="Zaremba-Niedzwiedzka K."/>
            <person name="Martijn J."/>
            <person name="Lind A.E."/>
            <person name="van Eijk R."/>
            <person name="Schleper C."/>
            <person name="Guy L."/>
            <person name="Ettema T.J."/>
        </authorList>
    </citation>
    <scope>NUCLEOTIDE SEQUENCE</scope>
</reference>
<dbReference type="AlphaFoldDB" id="A0A0F9BYX8"/>
<dbReference type="SUPFAM" id="SSF53850">
    <property type="entry name" value="Periplasmic binding protein-like II"/>
    <property type="match status" value="1"/>
</dbReference>
<accession>A0A0F9BYX8</accession>
<dbReference type="PANTHER" id="PTHR30290:SF65">
    <property type="entry name" value="MONOACYL PHOSPHATIDYLINOSITOL TETRAMANNOSIDE-BINDING PROTEIN LPQW-RELATED"/>
    <property type="match status" value="1"/>
</dbReference>
<proteinExistence type="predicted"/>
<feature type="domain" description="Solute-binding protein family 5" evidence="1">
    <location>
        <begin position="1"/>
        <end position="320"/>
    </location>
</feature>
<feature type="non-terminal residue" evidence="2">
    <location>
        <position position="1"/>
    </location>
</feature>